<keyword evidence="1" id="KW-0812">Transmembrane</keyword>
<evidence type="ECO:0000313" key="3">
    <source>
        <dbReference type="Proteomes" id="UP000886602"/>
    </source>
</evidence>
<gene>
    <name evidence="2" type="ORF">IPJ48_16965</name>
</gene>
<keyword evidence="1" id="KW-1133">Transmembrane helix</keyword>
<sequence length="122" mass="12967">MASTFGRLLDPRQPKLRTLCGTDLHTGKRSKGGLLLAVLGYGASYFLHALVGAGLAMMVFMGILLSCQEFFAAHSSWSQVMGIVAMGVGALVGLLQARSAQKKGELHTHAQATKLHHKGAKH</sequence>
<organism evidence="2 3">
    <name type="scientific">Candidatus Propionivibrio dominans</name>
    <dbReference type="NCBI Taxonomy" id="2954373"/>
    <lineage>
        <taxon>Bacteria</taxon>
        <taxon>Pseudomonadati</taxon>
        <taxon>Pseudomonadota</taxon>
        <taxon>Betaproteobacteria</taxon>
        <taxon>Rhodocyclales</taxon>
        <taxon>Rhodocyclaceae</taxon>
        <taxon>Propionivibrio</taxon>
    </lineage>
</organism>
<evidence type="ECO:0000313" key="2">
    <source>
        <dbReference type="EMBL" id="MBK7424635.1"/>
    </source>
</evidence>
<dbReference type="EMBL" id="JADJNC010000038">
    <property type="protein sequence ID" value="MBK7424635.1"/>
    <property type="molecule type" value="Genomic_DNA"/>
</dbReference>
<evidence type="ECO:0000256" key="1">
    <source>
        <dbReference type="SAM" id="Phobius"/>
    </source>
</evidence>
<comment type="caution">
    <text evidence="2">The sequence shown here is derived from an EMBL/GenBank/DDBJ whole genome shotgun (WGS) entry which is preliminary data.</text>
</comment>
<protein>
    <submittedName>
        <fullName evidence="2">Uncharacterized protein</fullName>
    </submittedName>
</protein>
<dbReference type="AlphaFoldDB" id="A0A9D7FGC0"/>
<proteinExistence type="predicted"/>
<name>A0A9D7FGC0_9RHOO</name>
<feature type="transmembrane region" description="Helical" evidence="1">
    <location>
        <begin position="77"/>
        <end position="95"/>
    </location>
</feature>
<reference evidence="2" key="1">
    <citation type="submission" date="2020-10" db="EMBL/GenBank/DDBJ databases">
        <title>Connecting structure to function with the recovery of over 1000 high-quality activated sludge metagenome-assembled genomes encoding full-length rRNA genes using long-read sequencing.</title>
        <authorList>
            <person name="Singleton C.M."/>
            <person name="Petriglieri F."/>
            <person name="Kristensen J.M."/>
            <person name="Kirkegaard R.H."/>
            <person name="Michaelsen T.Y."/>
            <person name="Andersen M.H."/>
            <person name="Karst S.M."/>
            <person name="Dueholm M.S."/>
            <person name="Nielsen P.H."/>
            <person name="Albertsen M."/>
        </authorList>
    </citation>
    <scope>NUCLEOTIDE SEQUENCE</scope>
    <source>
        <strain evidence="2">EsbW_18-Q3-R4-48_MAXAC.044</strain>
    </source>
</reference>
<dbReference type="Proteomes" id="UP000886602">
    <property type="component" value="Unassembled WGS sequence"/>
</dbReference>
<accession>A0A9D7FGC0</accession>
<keyword evidence="1" id="KW-0472">Membrane</keyword>
<feature type="transmembrane region" description="Helical" evidence="1">
    <location>
        <begin position="34"/>
        <end position="65"/>
    </location>
</feature>